<name>F4RG21_MELLP</name>
<dbReference type="RefSeq" id="XP_007408254.1">
    <property type="nucleotide sequence ID" value="XM_007408192.1"/>
</dbReference>
<dbReference type="AlphaFoldDB" id="F4RG21"/>
<evidence type="ECO:0008006" key="4">
    <source>
        <dbReference type="Google" id="ProtNLM"/>
    </source>
</evidence>
<accession>F4RG21</accession>
<dbReference type="GeneID" id="18933557"/>
<dbReference type="HOGENOM" id="CLU_429646_0_0_1"/>
<dbReference type="InParanoid" id="F4RG21"/>
<dbReference type="VEuPathDB" id="FungiDB:MELLADRAFT_84654"/>
<keyword evidence="3" id="KW-1185">Reference proteome</keyword>
<keyword evidence="1" id="KW-0732">Signal</keyword>
<dbReference type="EMBL" id="GL883100">
    <property type="protein sequence ID" value="EGG08668.1"/>
    <property type="molecule type" value="Genomic_DNA"/>
</dbReference>
<evidence type="ECO:0000256" key="1">
    <source>
        <dbReference type="SAM" id="SignalP"/>
    </source>
</evidence>
<proteinExistence type="predicted"/>
<feature type="signal peptide" evidence="1">
    <location>
        <begin position="1"/>
        <end position="19"/>
    </location>
</feature>
<dbReference type="Proteomes" id="UP000001072">
    <property type="component" value="Unassembled WGS sequence"/>
</dbReference>
<gene>
    <name evidence="2" type="ORF">MELLADRAFT_84654</name>
</gene>
<feature type="chain" id="PRO_5003315078" description="Secreted protein" evidence="1">
    <location>
        <begin position="20"/>
        <end position="637"/>
    </location>
</feature>
<sequence>MMSFFSAFLLVLHATPSLLVQCGLTPWASRDIGYTKTSARSLFVPQLVDKSGFVPDCTPSGPVGSTHDVNKLSSPIAITPYAAFFRKSEAVKAATKNELVKRSADKMMSLVSTVLPTPELWGGWIERNGCAVDDFIELAAEALDSDVSCNEKERAWIVGILAAISIYVPSNEHQIAGGKMGKTSWSNQVILEIQAHKEFEVSMTSRFEALWLQEEHNPLLGISDQLEEVLERAKLFGMYDLKKPKNMPRNKVSIFGFISKHLLEVNLPKEEEELLGFINEFKNLFMNMDLTGWEGQYAEVIFRHVLDHSSKVRRIFHSLLQDYRFFREIHFPFAKKDLVNNPENKFLPYASTTLKSYDEKKCRESKKKQIWYMIEQMNKAMKPELSKEYYAGQYQLIAAYCLIFPSEEEHLRDESNKYDLNCKVLEHWKHILLMSYPSGFVPDSKFGEYQWMLLLRDPSYLGETRMDQTINKIRQLGNPVFRFLAYFPSNHIRHQFQSPYADSYYNICFEVLQQTGDRDLAENVCELSLQFIHNLVNFWPMPFLKKMKESDNYRKTIQKASEHVINAKKGLDSDVVNHFDVFLDKLVNLAQNKNSLEDTDGTKLIVKAEELRPDFHISIGGERFKFQFKQPGDSKKP</sequence>
<protein>
    <recommendedName>
        <fullName evidence="4">Secreted protein</fullName>
    </recommendedName>
</protein>
<evidence type="ECO:0000313" key="3">
    <source>
        <dbReference type="Proteomes" id="UP000001072"/>
    </source>
</evidence>
<reference evidence="3" key="1">
    <citation type="journal article" date="2011" name="Proc. Natl. Acad. Sci. U.S.A.">
        <title>Obligate biotrophy features unraveled by the genomic analysis of rust fungi.</title>
        <authorList>
            <person name="Duplessis S."/>
            <person name="Cuomo C.A."/>
            <person name="Lin Y.-C."/>
            <person name="Aerts A."/>
            <person name="Tisserant E."/>
            <person name="Veneault-Fourrey C."/>
            <person name="Joly D.L."/>
            <person name="Hacquard S."/>
            <person name="Amselem J."/>
            <person name="Cantarel B.L."/>
            <person name="Chiu R."/>
            <person name="Coutinho P.M."/>
            <person name="Feau N."/>
            <person name="Field M."/>
            <person name="Frey P."/>
            <person name="Gelhaye E."/>
            <person name="Goldberg J."/>
            <person name="Grabherr M.G."/>
            <person name="Kodira C.D."/>
            <person name="Kohler A."/>
            <person name="Kuees U."/>
            <person name="Lindquist E.A."/>
            <person name="Lucas S.M."/>
            <person name="Mago R."/>
            <person name="Mauceli E."/>
            <person name="Morin E."/>
            <person name="Murat C."/>
            <person name="Pangilinan J.L."/>
            <person name="Park R."/>
            <person name="Pearson M."/>
            <person name="Quesneville H."/>
            <person name="Rouhier N."/>
            <person name="Sakthikumar S."/>
            <person name="Salamov A.A."/>
            <person name="Schmutz J."/>
            <person name="Selles B."/>
            <person name="Shapiro H."/>
            <person name="Tanguay P."/>
            <person name="Tuskan G.A."/>
            <person name="Henrissat B."/>
            <person name="Van de Peer Y."/>
            <person name="Rouze P."/>
            <person name="Ellis J.G."/>
            <person name="Dodds P.N."/>
            <person name="Schein J.E."/>
            <person name="Zhong S."/>
            <person name="Hamelin R.C."/>
            <person name="Grigoriev I.V."/>
            <person name="Szabo L.J."/>
            <person name="Martin F."/>
        </authorList>
    </citation>
    <scope>NUCLEOTIDE SEQUENCE [LARGE SCALE GENOMIC DNA]</scope>
    <source>
        <strain evidence="3">98AG31 / pathotype 3-4-7</strain>
    </source>
</reference>
<dbReference type="KEGG" id="mlr:MELLADRAFT_84654"/>
<evidence type="ECO:0000313" key="2">
    <source>
        <dbReference type="EMBL" id="EGG08668.1"/>
    </source>
</evidence>
<organism evidence="3">
    <name type="scientific">Melampsora larici-populina (strain 98AG31 / pathotype 3-4-7)</name>
    <name type="common">Poplar leaf rust fungus</name>
    <dbReference type="NCBI Taxonomy" id="747676"/>
    <lineage>
        <taxon>Eukaryota</taxon>
        <taxon>Fungi</taxon>
        <taxon>Dikarya</taxon>
        <taxon>Basidiomycota</taxon>
        <taxon>Pucciniomycotina</taxon>
        <taxon>Pucciniomycetes</taxon>
        <taxon>Pucciniales</taxon>
        <taxon>Melampsoraceae</taxon>
        <taxon>Melampsora</taxon>
    </lineage>
</organism>